<feature type="transmembrane region" description="Helical" evidence="1">
    <location>
        <begin position="172"/>
        <end position="194"/>
    </location>
</feature>
<feature type="transmembrane region" description="Helical" evidence="1">
    <location>
        <begin position="237"/>
        <end position="259"/>
    </location>
</feature>
<dbReference type="Proteomes" id="UP000018458">
    <property type="component" value="Unassembled WGS sequence"/>
</dbReference>
<keyword evidence="1" id="KW-1133">Transmembrane helix</keyword>
<gene>
    <name evidence="2" type="ORF">HMPREF9444_01324</name>
</gene>
<evidence type="ECO:0008006" key="4">
    <source>
        <dbReference type="Google" id="ProtNLM"/>
    </source>
</evidence>
<dbReference type="eggNOG" id="COG2814">
    <property type="taxonomic scope" value="Bacteria"/>
</dbReference>
<dbReference type="EMBL" id="AEVO01000072">
    <property type="protein sequence ID" value="EFY06879.1"/>
    <property type="molecule type" value="Genomic_DNA"/>
</dbReference>
<evidence type="ECO:0000256" key="1">
    <source>
        <dbReference type="SAM" id="Phobius"/>
    </source>
</evidence>
<feature type="transmembrane region" description="Helical" evidence="1">
    <location>
        <begin position="116"/>
        <end position="136"/>
    </location>
</feature>
<dbReference type="HOGENOM" id="CLU_1004455_0_0_6"/>
<reference evidence="2 3" key="1">
    <citation type="submission" date="2011-01" db="EMBL/GenBank/DDBJ databases">
        <authorList>
            <person name="Weinstock G."/>
            <person name="Sodergren E."/>
            <person name="Clifton S."/>
            <person name="Fulton L."/>
            <person name="Fulton B."/>
            <person name="Courtney L."/>
            <person name="Fronick C."/>
            <person name="Harrison M."/>
            <person name="Strong C."/>
            <person name="Farmer C."/>
            <person name="Delahaunty K."/>
            <person name="Markovic C."/>
            <person name="Hall O."/>
            <person name="Minx P."/>
            <person name="Tomlinson C."/>
            <person name="Mitreva M."/>
            <person name="Hou S."/>
            <person name="Chen J."/>
            <person name="Wollam A."/>
            <person name="Pepin K.H."/>
            <person name="Johnson M."/>
            <person name="Bhonagiri V."/>
            <person name="Zhang X."/>
            <person name="Suruliraj S."/>
            <person name="Warren W."/>
            <person name="Chinwalla A."/>
            <person name="Mardis E.R."/>
            <person name="Wilson R.K."/>
        </authorList>
    </citation>
    <scope>NUCLEOTIDE SEQUENCE [LARGE SCALE GENOMIC DNA]</scope>
    <source>
        <strain evidence="3">DSM 22608 / JCM 16073 / KCTC 15190 / YIT 12066</strain>
    </source>
</reference>
<organism evidence="2 3">
    <name type="scientific">Succinatimonas hippei (strain DSM 22608 / JCM 16073 / KCTC 15190 / YIT 12066)</name>
    <dbReference type="NCBI Taxonomy" id="762983"/>
    <lineage>
        <taxon>Bacteria</taxon>
        <taxon>Pseudomonadati</taxon>
        <taxon>Pseudomonadota</taxon>
        <taxon>Gammaproteobacteria</taxon>
        <taxon>Aeromonadales</taxon>
        <taxon>Succinivibrionaceae</taxon>
        <taxon>Succinatimonas</taxon>
    </lineage>
</organism>
<keyword evidence="1" id="KW-0472">Membrane</keyword>
<comment type="caution">
    <text evidence="2">The sequence shown here is derived from an EMBL/GenBank/DDBJ whole genome shotgun (WGS) entry which is preliminary data.</text>
</comment>
<dbReference type="STRING" id="762983.HMPREF9444_01324"/>
<dbReference type="AlphaFoldDB" id="E8LKS7"/>
<proteinExistence type="predicted"/>
<accession>E8LKS7</accession>
<keyword evidence="1" id="KW-0812">Transmembrane</keyword>
<dbReference type="SUPFAM" id="SSF103473">
    <property type="entry name" value="MFS general substrate transporter"/>
    <property type="match status" value="1"/>
</dbReference>
<keyword evidence="3" id="KW-1185">Reference proteome</keyword>
<feature type="transmembrane region" description="Helical" evidence="1">
    <location>
        <begin position="34"/>
        <end position="53"/>
    </location>
</feature>
<sequence>MSVAGASLGLMTGSLIAGIGVNFNLISADRLFEIFLGFTVFLAVLICLSKESLNTKFSVKKLITVLSPTFKLPKGKTAFFIMAAIGYIGSWGQTSFFQALSSKIALLLFNDQDNVILLTAIIYLTVTLPNAVGGFTVGGLNPAKSLKLIMPLTFIIGSMMFLTIAYPHVVIFFITLTLLSFLIGAGLSLLLKILLAGSAVTERADIISFLYFMAYVGSALPNFLIGKVFTNATFIQISFAFIVWIFLYTSAVFILNIYLSKPKKTYKKLNFKETDNT</sequence>
<dbReference type="InterPro" id="IPR036259">
    <property type="entry name" value="MFS_trans_sf"/>
</dbReference>
<feature type="transmembrane region" description="Helical" evidence="1">
    <location>
        <begin position="77"/>
        <end position="96"/>
    </location>
</feature>
<evidence type="ECO:0000313" key="2">
    <source>
        <dbReference type="EMBL" id="EFY06879.1"/>
    </source>
</evidence>
<name>E8LKS7_SUCHY</name>
<evidence type="ECO:0000313" key="3">
    <source>
        <dbReference type="Proteomes" id="UP000018458"/>
    </source>
</evidence>
<feature type="transmembrane region" description="Helical" evidence="1">
    <location>
        <begin position="206"/>
        <end position="225"/>
    </location>
</feature>
<protein>
    <recommendedName>
        <fullName evidence="4">Major facilitator superfamily (MFS) profile domain-containing protein</fullName>
    </recommendedName>
</protein>
<feature type="transmembrane region" description="Helical" evidence="1">
    <location>
        <begin position="148"/>
        <end position="166"/>
    </location>
</feature>